<dbReference type="RefSeq" id="WP_082700121.1">
    <property type="nucleotide sequence ID" value="NZ_FBYC01000004.1"/>
</dbReference>
<comment type="caution">
    <text evidence="5">The sequence shown here is derived from an EMBL/GenBank/DDBJ whole genome shotgun (WGS) entry which is preliminary data.</text>
</comment>
<proteinExistence type="inferred from homology"/>
<dbReference type="GO" id="GO:0008654">
    <property type="term" value="P:phospholipid biosynthetic process"/>
    <property type="evidence" value="ECO:0007669"/>
    <property type="project" value="InterPro"/>
</dbReference>
<dbReference type="GO" id="GO:0016020">
    <property type="term" value="C:membrane"/>
    <property type="evidence" value="ECO:0007669"/>
    <property type="project" value="InterPro"/>
</dbReference>
<feature type="transmembrane region" description="Helical" evidence="3">
    <location>
        <begin position="169"/>
        <end position="190"/>
    </location>
</feature>
<dbReference type="Gene3D" id="1.20.120.1760">
    <property type="match status" value="1"/>
</dbReference>
<dbReference type="AlphaFoldDB" id="A0A0P7WHS3"/>
<keyword evidence="3" id="KW-1133">Transmembrane helix</keyword>
<dbReference type="EMBL" id="LJSG01000008">
    <property type="protein sequence ID" value="KPP93540.1"/>
    <property type="molecule type" value="Genomic_DNA"/>
</dbReference>
<dbReference type="InterPro" id="IPR043130">
    <property type="entry name" value="CDP-OH_PTrfase_TM_dom"/>
</dbReference>
<feature type="transmembrane region" description="Helical" evidence="3">
    <location>
        <begin position="108"/>
        <end position="126"/>
    </location>
</feature>
<feature type="transmembrane region" description="Helical" evidence="3">
    <location>
        <begin position="81"/>
        <end position="102"/>
    </location>
</feature>
<keyword evidence="7" id="KW-1185">Reference proteome</keyword>
<dbReference type="Proteomes" id="UP000050413">
    <property type="component" value="Unassembled WGS sequence"/>
</dbReference>
<evidence type="ECO:0000313" key="6">
    <source>
        <dbReference type="Proteomes" id="UP000050413"/>
    </source>
</evidence>
<gene>
    <name evidence="4" type="ORF">Ga0058931_1162</name>
    <name evidence="5" type="ORF">HLUCCA05_11235</name>
</gene>
<evidence type="ECO:0000313" key="5">
    <source>
        <dbReference type="EMBL" id="KPP93540.1"/>
    </source>
</evidence>
<evidence type="ECO:0000256" key="1">
    <source>
        <dbReference type="ARBA" id="ARBA00022679"/>
    </source>
</evidence>
<feature type="transmembrane region" description="Helical" evidence="3">
    <location>
        <begin position="226"/>
        <end position="243"/>
    </location>
</feature>
<keyword evidence="1 2" id="KW-0808">Transferase</keyword>
<dbReference type="STRING" id="1666912.Ga0058931_1162"/>
<evidence type="ECO:0000256" key="3">
    <source>
        <dbReference type="SAM" id="Phobius"/>
    </source>
</evidence>
<sequence>MTRPDKPFGTTVAPQALRQAWVAVAAGLPLAAGGAFGLASHGGAEHAAVAALLAACMVLPAGVLVLRGFQRLAYPHARLGMCNIVTLMRGAVIAALAGLLAVPDALAVLGYPLAALAALVLALDGVDGWAARRAGLASHFGARLDVETDVAFALVMAALAVALDKVGPWFLLLGLLRPIFLLGGLVWPWLHGPLAPSQRRRFVAGLQMGGQVCLLLPVLSGALAQGLGLAILTVVLASFLYDIRSLHAQAERQP</sequence>
<dbReference type="InterPro" id="IPR000462">
    <property type="entry name" value="CDP-OH_P_trans"/>
</dbReference>
<dbReference type="PROSITE" id="PS00379">
    <property type="entry name" value="CDP_ALCOHOL_P_TRANSF"/>
    <property type="match status" value="1"/>
</dbReference>
<dbReference type="Pfam" id="PF01066">
    <property type="entry name" value="CDP-OH_P_transf"/>
    <property type="match status" value="1"/>
</dbReference>
<reference evidence="4 7" key="2">
    <citation type="submission" date="2016-01" db="EMBL/GenBank/DDBJ databases">
        <authorList>
            <person name="Varghese N."/>
        </authorList>
    </citation>
    <scope>NUCLEOTIDE SEQUENCE [LARGE SCALE GENOMIC DNA]</scope>
    <source>
        <strain evidence="4 7">HL-91</strain>
    </source>
</reference>
<feature type="transmembrane region" description="Helical" evidence="3">
    <location>
        <begin position="20"/>
        <end position="41"/>
    </location>
</feature>
<name>A0A0P7WHS3_9RHOB</name>
<accession>A0A0P7WHS3</accession>
<comment type="similarity">
    <text evidence="2">Belongs to the CDP-alcohol phosphatidyltransferase class-I family.</text>
</comment>
<dbReference type="GO" id="GO:0016780">
    <property type="term" value="F:phosphotransferase activity, for other substituted phosphate groups"/>
    <property type="evidence" value="ECO:0007669"/>
    <property type="project" value="InterPro"/>
</dbReference>
<dbReference type="EMBL" id="FBYC01000004">
    <property type="protein sequence ID" value="CUX80484.1"/>
    <property type="molecule type" value="Genomic_DNA"/>
</dbReference>
<keyword evidence="3" id="KW-0812">Transmembrane</keyword>
<dbReference type="OrthoDB" id="9782011at2"/>
<organism evidence="5 6">
    <name type="scientific">Roseibaca calidilacus</name>
    <dbReference type="NCBI Taxonomy" id="1666912"/>
    <lineage>
        <taxon>Bacteria</taxon>
        <taxon>Pseudomonadati</taxon>
        <taxon>Pseudomonadota</taxon>
        <taxon>Alphaproteobacteria</taxon>
        <taxon>Rhodobacterales</taxon>
        <taxon>Paracoccaceae</taxon>
        <taxon>Roseinatronobacter</taxon>
    </lineage>
</organism>
<keyword evidence="3" id="KW-0472">Membrane</keyword>
<evidence type="ECO:0000313" key="4">
    <source>
        <dbReference type="EMBL" id="CUX80484.1"/>
    </source>
</evidence>
<evidence type="ECO:0000313" key="7">
    <source>
        <dbReference type="Proteomes" id="UP000182045"/>
    </source>
</evidence>
<evidence type="ECO:0000256" key="2">
    <source>
        <dbReference type="RuleBase" id="RU003750"/>
    </source>
</evidence>
<dbReference type="Proteomes" id="UP000182045">
    <property type="component" value="Unassembled WGS sequence"/>
</dbReference>
<reference evidence="5 6" key="1">
    <citation type="submission" date="2015-09" db="EMBL/GenBank/DDBJ databases">
        <title>Identification and resolution of microdiversity through metagenomic sequencing of parallel consortia.</title>
        <authorList>
            <person name="Nelson W.C."/>
            <person name="Romine M.F."/>
            <person name="Lindemann S.R."/>
        </authorList>
    </citation>
    <scope>NUCLEOTIDE SEQUENCE [LARGE SCALE GENOMIC DNA]</scope>
    <source>
        <strain evidence="5">HL-91</strain>
    </source>
</reference>
<feature type="transmembrane region" description="Helical" evidence="3">
    <location>
        <begin position="47"/>
        <end position="69"/>
    </location>
</feature>
<dbReference type="InterPro" id="IPR048254">
    <property type="entry name" value="CDP_ALCOHOL_P_TRANSF_CS"/>
</dbReference>
<protein>
    <submittedName>
        <fullName evidence="5">Phosphatidylglycerophosphate synthase</fullName>
    </submittedName>
</protein>